<accession>A0A1B0CA68</accession>
<keyword evidence="2" id="KW-0732">Signal</keyword>
<keyword evidence="4 5" id="KW-0326">Glycosidase</keyword>
<sequence>VHFPKAGVHVQFECEHIEDGVAFSIHKNRTLVQIVRMGDNLGWDLRVEDHGGGKYVLRSREGSVSFNTAVDEDGLAVFHINQTIRTTDFVEHCFDLVNPDGNNWFAGPHKYYQHWPSQVLQFTDDAYLPKESSHSSISERYWLTSKGMFIYFSDRTPLFLNRKPNHLCFAAKKQNPYYTYDTVFVFNYTIGIAADARKAHKAAVGRYLRKPLHYPDRRVIQHPKWILRNHNMSQVQEYIDNLLYYNFSTSSIILDKSWETCTGALEFDPIKFPNVGSMIRYFRRHRTHLTLTVTPYIHEDCNPYFQDALSRGFLVKTHQNTYLNFDRTATVDFTQVAARRWFLARLKDLQALGVDNFYFEGGEFDSAPNDPNFEGVSTSLHPIQYTIDSLRALAEFDHNTIVRTGFCTQDLPLLLRLPDMDNRWDIQNGLDSLIPKILQTNLNGYYFLMAPIGGTTSEGLTKELYIRWMQAVVFLPSMAFSTPPWEFDDETIELAQKFIRLHMRHVSLFVDLFKLAKSDGDPVNLPIWWLYPQNWRAQETHDQYLLGEDIIVAPVLKPNSLERGIFLPYGIWRDGNDNSSLYQGPRWLPSYRAPLDVLPYFVRARNKN</sequence>
<dbReference type="VEuPathDB" id="VectorBase:LLOJ000840"/>
<keyword evidence="10" id="KW-1185">Reference proteome</keyword>
<dbReference type="Pfam" id="PF01055">
    <property type="entry name" value="Glyco_hydro_31_2nd"/>
    <property type="match status" value="1"/>
</dbReference>
<dbReference type="EnsemblMetazoa" id="LLOJ000840-RA">
    <property type="protein sequence ID" value="LLOJ000840-PA"/>
    <property type="gene ID" value="LLOJ000840"/>
</dbReference>
<organism evidence="9 10">
    <name type="scientific">Lutzomyia longipalpis</name>
    <name type="common">Sand fly</name>
    <dbReference type="NCBI Taxonomy" id="7200"/>
    <lineage>
        <taxon>Eukaryota</taxon>
        <taxon>Metazoa</taxon>
        <taxon>Ecdysozoa</taxon>
        <taxon>Arthropoda</taxon>
        <taxon>Hexapoda</taxon>
        <taxon>Insecta</taxon>
        <taxon>Pterygota</taxon>
        <taxon>Neoptera</taxon>
        <taxon>Endopterygota</taxon>
        <taxon>Diptera</taxon>
        <taxon>Nematocera</taxon>
        <taxon>Psychodoidea</taxon>
        <taxon>Psychodidae</taxon>
        <taxon>Lutzomyia</taxon>
        <taxon>Lutzomyia</taxon>
    </lineage>
</organism>
<dbReference type="InterPro" id="IPR013780">
    <property type="entry name" value="Glyco_hydro_b"/>
</dbReference>
<dbReference type="InterPro" id="IPR050985">
    <property type="entry name" value="Alpha-glycosidase_related"/>
</dbReference>
<feature type="domain" description="Glycosyl hydrolase family 31 C-terminal" evidence="7">
    <location>
        <begin position="520"/>
        <end position="604"/>
    </location>
</feature>
<feature type="domain" description="Glycoside hydrolase family 31 TIM barrel" evidence="6">
    <location>
        <begin position="230"/>
        <end position="506"/>
    </location>
</feature>
<dbReference type="GO" id="GO:0004553">
    <property type="term" value="F:hydrolase activity, hydrolyzing O-glycosyl compounds"/>
    <property type="evidence" value="ECO:0007669"/>
    <property type="project" value="InterPro"/>
</dbReference>
<dbReference type="Gene3D" id="3.20.20.80">
    <property type="entry name" value="Glycosidases"/>
    <property type="match status" value="1"/>
</dbReference>
<dbReference type="AlphaFoldDB" id="A0A1B0CA68"/>
<reference evidence="8" key="2">
    <citation type="journal article" date="2020" name="BMC">
        <title>Leishmania infection induces a limited differential gene expression in the sand fly midgut.</title>
        <authorList>
            <person name="Coutinho-Abreu I.V."/>
            <person name="Serafim T.D."/>
            <person name="Meneses C."/>
            <person name="Kamhawi S."/>
            <person name="Oliveira F."/>
            <person name="Valenzuela J.G."/>
        </authorList>
    </citation>
    <scope>NUCLEOTIDE SEQUENCE</scope>
    <source>
        <strain evidence="8">Jacobina</strain>
        <tissue evidence="8">Midgut</tissue>
    </source>
</reference>
<dbReference type="VEuPathDB" id="VectorBase:LLONM1_006270"/>
<dbReference type="Pfam" id="PF21365">
    <property type="entry name" value="Glyco_hydro_31_3rd"/>
    <property type="match status" value="1"/>
</dbReference>
<dbReference type="InterPro" id="IPR000322">
    <property type="entry name" value="Glyco_hydro_31_TIM"/>
</dbReference>
<reference evidence="10" key="1">
    <citation type="submission" date="2012-05" db="EMBL/GenBank/DDBJ databases">
        <title>Whole Genome Assembly of Lutzomyia longipalpis.</title>
        <authorList>
            <person name="Richards S."/>
            <person name="Qu C."/>
            <person name="Dillon R."/>
            <person name="Worley K."/>
            <person name="Scherer S."/>
            <person name="Batterton M."/>
            <person name="Taylor A."/>
            <person name="Hawes A."/>
            <person name="Hernandez B."/>
            <person name="Kovar C."/>
            <person name="Mandapat C."/>
            <person name="Pham C."/>
            <person name="Qu C."/>
            <person name="Jing C."/>
            <person name="Bess C."/>
            <person name="Bandaranaike D."/>
            <person name="Ngo D."/>
            <person name="Ongeri F."/>
            <person name="Arias F."/>
            <person name="Lara F."/>
            <person name="Weissenberger G."/>
            <person name="Kamau G."/>
            <person name="Han H."/>
            <person name="Shen H."/>
            <person name="Dinh H."/>
            <person name="Khalil I."/>
            <person name="Jones J."/>
            <person name="Shafer J."/>
            <person name="Jayaseelan J."/>
            <person name="Quiroz J."/>
            <person name="Blankenburg K."/>
            <person name="Nguyen L."/>
            <person name="Jackson L."/>
            <person name="Francisco L."/>
            <person name="Tang L.-Y."/>
            <person name="Pu L.-L."/>
            <person name="Perales L."/>
            <person name="Lorensuhewa L."/>
            <person name="Munidasa M."/>
            <person name="Coyle M."/>
            <person name="Taylor M."/>
            <person name="Puazo M."/>
            <person name="Firestine M."/>
            <person name="Scheel M."/>
            <person name="Javaid M."/>
            <person name="Wang M."/>
            <person name="Li M."/>
            <person name="Tabassum N."/>
            <person name="Saada N."/>
            <person name="Osuji N."/>
            <person name="Aqrawi P."/>
            <person name="Fu Q."/>
            <person name="Thornton R."/>
            <person name="Raj R."/>
            <person name="Goodspeed R."/>
            <person name="Mata R."/>
            <person name="Najjar R."/>
            <person name="Gubbala S."/>
            <person name="Lee S."/>
            <person name="Denson S."/>
            <person name="Patil S."/>
            <person name="Macmil S."/>
            <person name="Qi S."/>
            <person name="Matskevitch T."/>
            <person name="Palculict T."/>
            <person name="Mathew T."/>
            <person name="Vee V."/>
            <person name="Velamala V."/>
            <person name="Korchina V."/>
            <person name="Cai W."/>
            <person name="Liu W."/>
            <person name="Dai W."/>
            <person name="Zou X."/>
            <person name="Zhu Y."/>
            <person name="Zhang Y."/>
            <person name="Wu Y.-Q."/>
            <person name="Xin Y."/>
            <person name="Nazarath L."/>
            <person name="Kovar C."/>
            <person name="Han Y."/>
            <person name="Muzny D."/>
            <person name="Gibbs R."/>
        </authorList>
    </citation>
    <scope>NUCLEOTIDE SEQUENCE [LARGE SCALE GENOMIC DNA]</scope>
    <source>
        <strain evidence="10">Jacobina</strain>
    </source>
</reference>
<dbReference type="PANTHER" id="PTHR43053">
    <property type="entry name" value="GLYCOSIDASE FAMILY 31"/>
    <property type="match status" value="1"/>
</dbReference>
<evidence type="ECO:0000313" key="8">
    <source>
        <dbReference type="EMBL" id="MBC1172013.1"/>
    </source>
</evidence>
<dbReference type="EMBL" id="AJWK01003346">
    <property type="status" value="NOT_ANNOTATED_CDS"/>
    <property type="molecule type" value="Genomic_DNA"/>
</dbReference>
<evidence type="ECO:0000259" key="6">
    <source>
        <dbReference type="Pfam" id="PF01055"/>
    </source>
</evidence>
<evidence type="ECO:0000256" key="2">
    <source>
        <dbReference type="ARBA" id="ARBA00022729"/>
    </source>
</evidence>
<dbReference type="Proteomes" id="UP000092461">
    <property type="component" value="Unassembled WGS sequence"/>
</dbReference>
<dbReference type="SUPFAM" id="SSF51011">
    <property type="entry name" value="Glycosyl hydrolase domain"/>
    <property type="match status" value="1"/>
</dbReference>
<dbReference type="InterPro" id="IPR017853">
    <property type="entry name" value="GH"/>
</dbReference>
<evidence type="ECO:0000313" key="9">
    <source>
        <dbReference type="EnsemblMetazoa" id="LLOJ000840-PA"/>
    </source>
</evidence>
<dbReference type="Gene3D" id="2.60.40.1180">
    <property type="entry name" value="Golgi alpha-mannosidase II"/>
    <property type="match status" value="1"/>
</dbReference>
<evidence type="ECO:0000256" key="5">
    <source>
        <dbReference type="RuleBase" id="RU361185"/>
    </source>
</evidence>
<name>A0A1B0CA68_LUTLO</name>
<keyword evidence="3 5" id="KW-0378">Hydrolase</keyword>
<evidence type="ECO:0000313" key="10">
    <source>
        <dbReference type="Proteomes" id="UP000092461"/>
    </source>
</evidence>
<protein>
    <submittedName>
        <fullName evidence="8">Putative glucosidase net37</fullName>
    </submittedName>
</protein>
<comment type="similarity">
    <text evidence="1 5">Belongs to the glycosyl hydrolase 31 family.</text>
</comment>
<dbReference type="SUPFAM" id="SSF51445">
    <property type="entry name" value="(Trans)glycosidases"/>
    <property type="match status" value="1"/>
</dbReference>
<proteinExistence type="inferred from homology"/>
<dbReference type="InterPro" id="IPR048395">
    <property type="entry name" value="Glyco_hydro_31_C"/>
</dbReference>
<evidence type="ECO:0000259" key="7">
    <source>
        <dbReference type="Pfam" id="PF21365"/>
    </source>
</evidence>
<evidence type="ECO:0000256" key="3">
    <source>
        <dbReference type="ARBA" id="ARBA00022801"/>
    </source>
</evidence>
<evidence type="ECO:0000256" key="4">
    <source>
        <dbReference type="ARBA" id="ARBA00023295"/>
    </source>
</evidence>
<dbReference type="EMBL" id="GITU01003310">
    <property type="protein sequence ID" value="MBC1172013.1"/>
    <property type="molecule type" value="Transcribed_RNA"/>
</dbReference>
<dbReference type="PANTHER" id="PTHR43053:SF4">
    <property type="entry name" value="MYOGENESIS-REGULATING GLYCOSIDASE"/>
    <property type="match status" value="1"/>
</dbReference>
<dbReference type="GO" id="GO:0005975">
    <property type="term" value="P:carbohydrate metabolic process"/>
    <property type="evidence" value="ECO:0007669"/>
    <property type="project" value="InterPro"/>
</dbReference>
<evidence type="ECO:0000256" key="1">
    <source>
        <dbReference type="ARBA" id="ARBA00007806"/>
    </source>
</evidence>
<dbReference type="CDD" id="cd06592">
    <property type="entry name" value="GH31_NET37"/>
    <property type="match status" value="1"/>
</dbReference>
<reference evidence="9" key="3">
    <citation type="submission" date="2020-05" db="UniProtKB">
        <authorList>
            <consortium name="EnsemblMetazoa"/>
        </authorList>
    </citation>
    <scope>IDENTIFICATION</scope>
    <source>
        <strain evidence="9">Jacobina</strain>
    </source>
</reference>